<dbReference type="InterPro" id="IPR011112">
    <property type="entry name" value="Rho-like_N"/>
</dbReference>
<dbReference type="SMART" id="SM00959">
    <property type="entry name" value="Rho_N"/>
    <property type="match status" value="1"/>
</dbReference>
<evidence type="ECO:0000313" key="2">
    <source>
        <dbReference type="EMBL" id="BAM99143.1"/>
    </source>
</evidence>
<dbReference type="InterPro" id="IPR036269">
    <property type="entry name" value="Rho_N_sf"/>
</dbReference>
<proteinExistence type="predicted"/>
<sequence>MPKYTVTNNAFLVQDGKVFKAGETIELTAEQAERLGNKVEATSETELSGKTVKELKEEAKMANIEGYSQMNKEELIAALAKDGEQEDEAAPTEDGEQD</sequence>
<evidence type="ECO:0000259" key="1">
    <source>
        <dbReference type="SMART" id="SM00959"/>
    </source>
</evidence>
<reference evidence="2 3" key="1">
    <citation type="journal article" date="2013" name="Virus Genes">
        <title>Complete nucleotide sequence of Bacillus subtilis (natto) bacteriophage PM1, a phage associated with disruption of food production.</title>
        <authorList>
            <person name="Umene K."/>
            <person name="Shiraishi A."/>
        </authorList>
    </citation>
    <scope>NUCLEOTIDE SEQUENCE [LARGE SCALE GENOMIC DNA]</scope>
    <source>
        <strain evidence="2">PM1</strain>
    </source>
</reference>
<feature type="domain" description="Rho termination factor-like N-terminal" evidence="1">
    <location>
        <begin position="46"/>
        <end position="88"/>
    </location>
</feature>
<dbReference type="Pfam" id="PF07498">
    <property type="entry name" value="Rho_N"/>
    <property type="match status" value="1"/>
</dbReference>
<keyword evidence="3" id="KW-1185">Reference proteome</keyword>
<dbReference type="KEGG" id="vg:15042084"/>
<dbReference type="GeneID" id="15042084"/>
<dbReference type="Proteomes" id="UP000011861">
    <property type="component" value="Segment"/>
</dbReference>
<dbReference type="Pfam" id="PF23843">
    <property type="entry name" value="DUF7210"/>
    <property type="match status" value="1"/>
</dbReference>
<dbReference type="SUPFAM" id="SSF68912">
    <property type="entry name" value="Rho N-terminal domain-like"/>
    <property type="match status" value="1"/>
</dbReference>
<evidence type="ECO:0000313" key="3">
    <source>
        <dbReference type="Proteomes" id="UP000011861"/>
    </source>
</evidence>
<dbReference type="InterPro" id="IPR055634">
    <property type="entry name" value="DUF7210"/>
</dbReference>
<protein>
    <recommendedName>
        <fullName evidence="1">Rho termination factor-like N-terminal domain-containing protein</fullName>
    </recommendedName>
</protein>
<dbReference type="EMBL" id="AB711120">
    <property type="protein sequence ID" value="BAM99143.1"/>
    <property type="molecule type" value="Genomic_DNA"/>
</dbReference>
<name>M4ZS13_9CAUD</name>
<accession>M4ZS13</accession>
<dbReference type="RefSeq" id="YP_007678089.1">
    <property type="nucleotide sequence ID" value="NC_020883.1"/>
</dbReference>
<organism evidence="2 3">
    <name type="scientific">Bacillus phage PM1</name>
    <dbReference type="NCBI Taxonomy" id="547228"/>
    <lineage>
        <taxon>Viruses</taxon>
        <taxon>Duplodnaviria</taxon>
        <taxon>Heunggongvirae</taxon>
        <taxon>Uroviricota</taxon>
        <taxon>Caudoviricetes</taxon>
        <taxon>Pemunavirus</taxon>
        <taxon>Pemunavirus PM1</taxon>
    </lineage>
</organism>
<dbReference type="GO" id="GO:0006353">
    <property type="term" value="P:DNA-templated transcription termination"/>
    <property type="evidence" value="ECO:0007669"/>
    <property type="project" value="InterPro"/>
</dbReference>
<dbReference type="Gene3D" id="1.10.720.10">
    <property type="match status" value="1"/>
</dbReference>